<proteinExistence type="predicted"/>
<accession>E9ISF0</accession>
<evidence type="ECO:0000313" key="2">
    <source>
        <dbReference type="EMBL" id="EFZ16502.1"/>
    </source>
</evidence>
<organism>
    <name type="scientific">Solenopsis invicta</name>
    <name type="common">Red imported fire ant</name>
    <name type="synonym">Solenopsis wagneri</name>
    <dbReference type="NCBI Taxonomy" id="13686"/>
    <lineage>
        <taxon>Eukaryota</taxon>
        <taxon>Metazoa</taxon>
        <taxon>Ecdysozoa</taxon>
        <taxon>Arthropoda</taxon>
        <taxon>Hexapoda</taxon>
        <taxon>Insecta</taxon>
        <taxon>Pterygota</taxon>
        <taxon>Neoptera</taxon>
        <taxon>Endopterygota</taxon>
        <taxon>Hymenoptera</taxon>
        <taxon>Apocrita</taxon>
        <taxon>Aculeata</taxon>
        <taxon>Formicoidea</taxon>
        <taxon>Formicidae</taxon>
        <taxon>Myrmicinae</taxon>
        <taxon>Solenopsis</taxon>
    </lineage>
</organism>
<protein>
    <recommendedName>
        <fullName evidence="1">Reverse transcriptase domain-containing protein</fullName>
    </recommendedName>
</protein>
<name>E9ISF0_SOLIN</name>
<reference evidence="2" key="1">
    <citation type="journal article" date="2011" name="Proc. Natl. Acad. Sci. U.S.A.">
        <title>The genome of the fire ant Solenopsis invicta.</title>
        <authorList>
            <person name="Wurm Y."/>
            <person name="Wang J."/>
            <person name="Riba-Grognuz O."/>
            <person name="Corona M."/>
            <person name="Nygaard S."/>
            <person name="Hunt B.G."/>
            <person name="Ingram K.K."/>
            <person name="Falquet L."/>
            <person name="Nipitwattanaphon M."/>
            <person name="Gotzek D."/>
            <person name="Dijkstra M.B."/>
            <person name="Oettler J."/>
            <person name="Comtesse F."/>
            <person name="Shih C.J."/>
            <person name="Wu W.J."/>
            <person name="Yang C.C."/>
            <person name="Thomas J."/>
            <person name="Beaudoing E."/>
            <person name="Pradervand S."/>
            <person name="Flegel V."/>
            <person name="Cook E.D."/>
            <person name="Fabbretti R."/>
            <person name="Stockinger H."/>
            <person name="Long L."/>
            <person name="Farmerie W.G."/>
            <person name="Oakey J."/>
            <person name="Boomsma J.J."/>
            <person name="Pamilo P."/>
            <person name="Yi S.V."/>
            <person name="Heinze J."/>
            <person name="Goodisman M.A."/>
            <person name="Farinelli L."/>
            <person name="Harshman K."/>
            <person name="Hulo N."/>
            <person name="Cerutti L."/>
            <person name="Xenarios I."/>
            <person name="Shoemaker D."/>
            <person name="Keller L."/>
        </authorList>
    </citation>
    <scope>NUCLEOTIDE SEQUENCE [LARGE SCALE GENOMIC DNA]</scope>
</reference>
<gene>
    <name evidence="2" type="ORF">SINV_01354</name>
</gene>
<dbReference type="GO" id="GO:0071897">
    <property type="term" value="P:DNA biosynthetic process"/>
    <property type="evidence" value="ECO:0007669"/>
    <property type="project" value="UniProtKB-ARBA"/>
</dbReference>
<dbReference type="EMBL" id="GL765351">
    <property type="protein sequence ID" value="EFZ16502.1"/>
    <property type="molecule type" value="Genomic_DNA"/>
</dbReference>
<dbReference type="SUPFAM" id="SSF56672">
    <property type="entry name" value="DNA/RNA polymerases"/>
    <property type="match status" value="1"/>
</dbReference>
<feature type="domain" description="Reverse transcriptase" evidence="1">
    <location>
        <begin position="1"/>
        <end position="113"/>
    </location>
</feature>
<dbReference type="AlphaFoldDB" id="E9ISF0"/>
<dbReference type="InterPro" id="IPR043502">
    <property type="entry name" value="DNA/RNA_pol_sf"/>
</dbReference>
<dbReference type="Pfam" id="PF00078">
    <property type="entry name" value="RVT_1"/>
    <property type="match status" value="1"/>
</dbReference>
<evidence type="ECO:0000259" key="1">
    <source>
        <dbReference type="PROSITE" id="PS50878"/>
    </source>
</evidence>
<dbReference type="InterPro" id="IPR000477">
    <property type="entry name" value="RT_dom"/>
</dbReference>
<feature type="non-terminal residue" evidence="2">
    <location>
        <position position="113"/>
    </location>
</feature>
<dbReference type="HOGENOM" id="CLU_2139772_0_0_1"/>
<dbReference type="PROSITE" id="PS50878">
    <property type="entry name" value="RT_POL"/>
    <property type="match status" value="1"/>
</dbReference>
<feature type="non-terminal residue" evidence="2">
    <location>
        <position position="1"/>
    </location>
</feature>
<sequence length="113" mass="12623">GIIGSSIRIIILGIREGIGREKERKKEGLQAVKRRGNGGMGGVKVKEGKIYSLAYADDVAVVAEDEAETKGLIKTLKRYVEQKGLEVNVKKTKMMRYRRGGGRQKNNMKMEKE</sequence>